<dbReference type="Pfam" id="PF19718">
    <property type="entry name" value="USP47_C"/>
    <property type="match status" value="1"/>
</dbReference>
<keyword evidence="4" id="KW-1185">Reference proteome</keyword>
<feature type="domain" description="Ubiquitin carboxyl-terminal hydrolase 47 C-terminal" evidence="2">
    <location>
        <begin position="18"/>
        <end position="63"/>
    </location>
</feature>
<evidence type="ECO:0000313" key="4">
    <source>
        <dbReference type="Proteomes" id="UP001249851"/>
    </source>
</evidence>
<accession>A0AAD9QLS9</accession>
<evidence type="ECO:0000259" key="2">
    <source>
        <dbReference type="Pfam" id="PF19718"/>
    </source>
</evidence>
<dbReference type="AlphaFoldDB" id="A0AAD9QLS9"/>
<protein>
    <recommendedName>
        <fullName evidence="2">Ubiquitin carboxyl-terminal hydrolase 47 C-terminal domain-containing protein</fullName>
    </recommendedName>
</protein>
<feature type="compositionally biased region" description="Basic and acidic residues" evidence="1">
    <location>
        <begin position="54"/>
        <end position="71"/>
    </location>
</feature>
<dbReference type="Proteomes" id="UP001249851">
    <property type="component" value="Unassembled WGS sequence"/>
</dbReference>
<dbReference type="EMBL" id="JARQWQ010000024">
    <property type="protein sequence ID" value="KAK2563669.1"/>
    <property type="molecule type" value="Genomic_DNA"/>
</dbReference>
<comment type="caution">
    <text evidence="3">The sequence shown here is derived from an EMBL/GenBank/DDBJ whole genome shotgun (WGS) entry which is preliminary data.</text>
</comment>
<reference evidence="3" key="2">
    <citation type="journal article" date="2023" name="Science">
        <title>Genomic signatures of disease resistance in endangered staghorn corals.</title>
        <authorList>
            <person name="Vollmer S.V."/>
            <person name="Selwyn J.D."/>
            <person name="Despard B.A."/>
            <person name="Roesel C.L."/>
        </authorList>
    </citation>
    <scope>NUCLEOTIDE SEQUENCE</scope>
    <source>
        <strain evidence="3">K2</strain>
    </source>
</reference>
<proteinExistence type="predicted"/>
<reference evidence="3" key="1">
    <citation type="journal article" date="2023" name="G3 (Bethesda)">
        <title>Whole genome assembly and annotation of the endangered Caribbean coral Acropora cervicornis.</title>
        <authorList>
            <person name="Selwyn J.D."/>
            <person name="Vollmer S.V."/>
        </authorList>
    </citation>
    <scope>NUCLEOTIDE SEQUENCE</scope>
    <source>
        <strain evidence="3">K2</strain>
    </source>
</reference>
<sequence length="71" mass="8243">MHPGGSMIRSFFCFFSDRDKNEELLEITEEKKREIMSKENAKSASSTTRGGRFSHKEKALKIYTDDNQPKK</sequence>
<evidence type="ECO:0000313" key="3">
    <source>
        <dbReference type="EMBL" id="KAK2563669.1"/>
    </source>
</evidence>
<organism evidence="3 4">
    <name type="scientific">Acropora cervicornis</name>
    <name type="common">Staghorn coral</name>
    <dbReference type="NCBI Taxonomy" id="6130"/>
    <lineage>
        <taxon>Eukaryota</taxon>
        <taxon>Metazoa</taxon>
        <taxon>Cnidaria</taxon>
        <taxon>Anthozoa</taxon>
        <taxon>Hexacorallia</taxon>
        <taxon>Scleractinia</taxon>
        <taxon>Astrocoeniina</taxon>
        <taxon>Acroporidae</taxon>
        <taxon>Acropora</taxon>
    </lineage>
</organism>
<gene>
    <name evidence="3" type="ORF">P5673_012647</name>
</gene>
<name>A0AAD9QLS9_ACRCE</name>
<evidence type="ECO:0000256" key="1">
    <source>
        <dbReference type="SAM" id="MobiDB-lite"/>
    </source>
</evidence>
<dbReference type="InterPro" id="IPR045578">
    <property type="entry name" value="USP47_C"/>
</dbReference>
<feature type="region of interest" description="Disordered" evidence="1">
    <location>
        <begin position="35"/>
        <end position="71"/>
    </location>
</feature>